<dbReference type="Pfam" id="PF00076">
    <property type="entry name" value="RRM_1"/>
    <property type="match status" value="2"/>
</dbReference>
<evidence type="ECO:0000256" key="1">
    <source>
        <dbReference type="ARBA" id="ARBA00022884"/>
    </source>
</evidence>
<feature type="compositionally biased region" description="Basic and acidic residues" evidence="3">
    <location>
        <begin position="256"/>
        <end position="267"/>
    </location>
</feature>
<organism evidence="5 6">
    <name type="scientific">Citrus x changshan-huyou</name>
    <dbReference type="NCBI Taxonomy" id="2935761"/>
    <lineage>
        <taxon>Eukaryota</taxon>
        <taxon>Viridiplantae</taxon>
        <taxon>Streptophyta</taxon>
        <taxon>Embryophyta</taxon>
        <taxon>Tracheophyta</taxon>
        <taxon>Spermatophyta</taxon>
        <taxon>Magnoliopsida</taxon>
        <taxon>eudicotyledons</taxon>
        <taxon>Gunneridae</taxon>
        <taxon>Pentapetalae</taxon>
        <taxon>rosids</taxon>
        <taxon>malvids</taxon>
        <taxon>Sapindales</taxon>
        <taxon>Rutaceae</taxon>
        <taxon>Aurantioideae</taxon>
        <taxon>Citrus</taxon>
    </lineage>
</organism>
<dbReference type="SUPFAM" id="SSF54928">
    <property type="entry name" value="RNA-binding domain, RBD"/>
    <property type="match status" value="2"/>
</dbReference>
<evidence type="ECO:0000259" key="4">
    <source>
        <dbReference type="PROSITE" id="PS50102"/>
    </source>
</evidence>
<name>A0AAP0QSP0_9ROSI</name>
<dbReference type="EMBL" id="JBCGBO010000005">
    <property type="protein sequence ID" value="KAK9201877.1"/>
    <property type="molecule type" value="Genomic_DNA"/>
</dbReference>
<protein>
    <recommendedName>
        <fullName evidence="4">RRM domain-containing protein</fullName>
    </recommendedName>
</protein>
<evidence type="ECO:0000313" key="6">
    <source>
        <dbReference type="Proteomes" id="UP001428341"/>
    </source>
</evidence>
<reference evidence="5 6" key="1">
    <citation type="submission" date="2024-05" db="EMBL/GenBank/DDBJ databases">
        <title>Haplotype-resolved chromosome-level genome assembly of Huyou (Citrus changshanensis).</title>
        <authorList>
            <person name="Miao C."/>
            <person name="Chen W."/>
            <person name="Wu Y."/>
            <person name="Wang L."/>
            <person name="Zhao S."/>
            <person name="Grierson D."/>
            <person name="Xu C."/>
            <person name="Chen K."/>
        </authorList>
    </citation>
    <scope>NUCLEOTIDE SEQUENCE [LARGE SCALE GENOMIC DNA]</scope>
    <source>
        <strain evidence="5">01-14</strain>
        <tissue evidence="5">Leaf</tissue>
    </source>
</reference>
<accession>A0AAP0QSP0</accession>
<feature type="region of interest" description="Disordered" evidence="3">
    <location>
        <begin position="249"/>
        <end position="270"/>
    </location>
</feature>
<dbReference type="CDD" id="cd12247">
    <property type="entry name" value="RRM2_U1A_like"/>
    <property type="match status" value="1"/>
</dbReference>
<evidence type="ECO:0000256" key="2">
    <source>
        <dbReference type="PROSITE-ProRule" id="PRU00176"/>
    </source>
</evidence>
<dbReference type="SMART" id="SM00360">
    <property type="entry name" value="RRM"/>
    <property type="match status" value="2"/>
</dbReference>
<proteinExistence type="predicted"/>
<keyword evidence="6" id="KW-1185">Reference proteome</keyword>
<dbReference type="FunFam" id="3.30.70.330:FF:000029">
    <property type="entry name" value="U2 small nuclear ribonucleoprotein B"/>
    <property type="match status" value="1"/>
</dbReference>
<dbReference type="PROSITE" id="PS50102">
    <property type="entry name" value="RRM"/>
    <property type="match status" value="2"/>
</dbReference>
<dbReference type="InterPro" id="IPR012677">
    <property type="entry name" value="Nucleotide-bd_a/b_plait_sf"/>
</dbReference>
<gene>
    <name evidence="5" type="ORF">WN944_017085</name>
</gene>
<dbReference type="Gene3D" id="3.30.70.330">
    <property type="match status" value="2"/>
</dbReference>
<dbReference type="PANTHER" id="PTHR10501">
    <property type="entry name" value="U1 SMALL NUCLEAR RIBONUCLEOPROTEIN A/U2 SMALL NUCLEAR RIBONUCLEOPROTEIN B"/>
    <property type="match status" value="1"/>
</dbReference>
<comment type="caution">
    <text evidence="5">The sequence shown here is derived from an EMBL/GenBank/DDBJ whole genome shotgun (WGS) entry which is preliminary data.</text>
</comment>
<sequence>MAEIFEDALKLIFEGTRIRCSAAEHRICFLFGDARRYLCDIVIARVQEIMLNSNAWDTSADGMETKALIWTIELGVFLEIQLGSLETYLSAKVKRQGPKNRAQNDQSELKQSLHAVFKQFGAILEILAFKTLKHKGQAWLVFKDVASATAAVEKMQGFPFYDKPMLMQSGDSESLVKSSRNFFFFGQVYSFSYSLHCFSCWQSFFCLAIDPEILFISLYDKSIFSMQRIRYAKTKSDIIAKADGTFVPRERRKRHEEKGKKRKDQHDANQAGMGLNPAYAGAYGATPPLSQIPYPGGAKSVIPEAPAPPNNILFVQNVPHDTTPMALQMFFSQFPGFKEVRMVEAKPGIAFVEYGDEMQATVAMQSLQSLKIGQQQLLITYAKK</sequence>
<feature type="domain" description="RRM" evidence="4">
    <location>
        <begin position="311"/>
        <end position="384"/>
    </location>
</feature>
<evidence type="ECO:0000256" key="3">
    <source>
        <dbReference type="SAM" id="MobiDB-lite"/>
    </source>
</evidence>
<dbReference type="AlphaFoldDB" id="A0AAP0QSP0"/>
<dbReference type="InterPro" id="IPR035979">
    <property type="entry name" value="RBD_domain_sf"/>
</dbReference>
<feature type="domain" description="RRM" evidence="4">
    <location>
        <begin position="78"/>
        <end position="172"/>
    </location>
</feature>
<dbReference type="InterPro" id="IPR000504">
    <property type="entry name" value="RRM_dom"/>
</dbReference>
<evidence type="ECO:0000313" key="5">
    <source>
        <dbReference type="EMBL" id="KAK9201877.1"/>
    </source>
</evidence>
<dbReference type="Proteomes" id="UP001428341">
    <property type="component" value="Unassembled WGS sequence"/>
</dbReference>
<keyword evidence="1 2" id="KW-0694">RNA-binding</keyword>
<dbReference type="GO" id="GO:0003723">
    <property type="term" value="F:RNA binding"/>
    <property type="evidence" value="ECO:0007669"/>
    <property type="project" value="UniProtKB-UniRule"/>
</dbReference>